<dbReference type="PANTHER" id="PTHR23117">
    <property type="entry name" value="GUANYLATE KINASE-RELATED"/>
    <property type="match status" value="1"/>
</dbReference>
<comment type="catalytic activity">
    <reaction evidence="9">
        <text>GMP + ATP = GDP + ADP</text>
        <dbReference type="Rhea" id="RHEA:20780"/>
        <dbReference type="ChEBI" id="CHEBI:30616"/>
        <dbReference type="ChEBI" id="CHEBI:58115"/>
        <dbReference type="ChEBI" id="CHEBI:58189"/>
        <dbReference type="ChEBI" id="CHEBI:456216"/>
        <dbReference type="EC" id="2.7.4.8"/>
    </reaction>
</comment>
<dbReference type="InterPro" id="IPR008144">
    <property type="entry name" value="Guanylate_kin-like_dom"/>
</dbReference>
<evidence type="ECO:0000313" key="12">
    <source>
        <dbReference type="Proteomes" id="UP000053577"/>
    </source>
</evidence>
<dbReference type="HAMAP" id="MF_00328">
    <property type="entry name" value="Guanylate_kinase"/>
    <property type="match status" value="1"/>
</dbReference>
<evidence type="ECO:0000256" key="3">
    <source>
        <dbReference type="ARBA" id="ARBA00016296"/>
    </source>
</evidence>
<dbReference type="Gene3D" id="3.40.50.300">
    <property type="entry name" value="P-loop containing nucleotide triphosphate hydrolases"/>
    <property type="match status" value="1"/>
</dbReference>
<evidence type="ECO:0000256" key="8">
    <source>
        <dbReference type="ARBA" id="ARBA00030128"/>
    </source>
</evidence>
<evidence type="ECO:0000256" key="2">
    <source>
        <dbReference type="ARBA" id="ARBA00012961"/>
    </source>
</evidence>
<dbReference type="AlphaFoldDB" id="A0A0V8LXQ9"/>
<sequence length="205" mass="23099">MTNWNFNKANKPLLLVVSGPSGVGKDAVLARMKERKLPLAYIVTTTTRTKREKETEGVDYNFIRPAEFQQLIGQNELLEWANVYGNFYGVPKAPIRQALAHGFDVIVKVDVQGAASIKKIVPNAVFIFLMPPDMDELTRRLEHRLTESPESLKRRLATAPLEIEKLPDFDYVVVNPEGEIDNAVSEIMSIIAAEHCRINPRSIEL</sequence>
<dbReference type="Gene3D" id="3.30.63.10">
    <property type="entry name" value="Guanylate Kinase phosphate binding domain"/>
    <property type="match status" value="1"/>
</dbReference>
<dbReference type="GO" id="GO:0005524">
    <property type="term" value="F:ATP binding"/>
    <property type="evidence" value="ECO:0007669"/>
    <property type="project" value="UniProtKB-UniRule"/>
</dbReference>
<comment type="subcellular location">
    <subcellularLocation>
        <location evidence="9">Cytoplasm</location>
    </subcellularLocation>
</comment>
<name>A0A0V8LXQ9_9CHLR</name>
<evidence type="ECO:0000256" key="9">
    <source>
        <dbReference type="HAMAP-Rule" id="MF_00328"/>
    </source>
</evidence>
<dbReference type="RefSeq" id="WP_058292914.1">
    <property type="nucleotide sequence ID" value="NZ_CP019865.1"/>
</dbReference>
<dbReference type="PROSITE" id="PS00856">
    <property type="entry name" value="GUANYLATE_KINASE_1"/>
    <property type="match status" value="1"/>
</dbReference>
<dbReference type="PANTHER" id="PTHR23117:SF13">
    <property type="entry name" value="GUANYLATE KINASE"/>
    <property type="match status" value="1"/>
</dbReference>
<dbReference type="EMBL" id="JGYD01000027">
    <property type="protein sequence ID" value="KSV16301.1"/>
    <property type="molecule type" value="Genomic_DNA"/>
</dbReference>
<reference evidence="11 12" key="1">
    <citation type="journal article" date="2015" name="Sci. Rep.">
        <title>A comparative genomics and reductive dehalogenase gene transcription study of two chloroethene-respiring bacteria, Dehalococcoides mccartyi strains MB and 11a.</title>
        <authorList>
            <person name="Low A."/>
            <person name="Shen Z."/>
            <person name="Cheng D."/>
            <person name="Rogers M.J."/>
            <person name="Lee P.K."/>
            <person name="He J."/>
        </authorList>
    </citation>
    <scope>NUCLEOTIDE SEQUENCE [LARGE SCALE GENOMIC DNA]</scope>
    <source>
        <strain evidence="11 12">MB</strain>
    </source>
</reference>
<keyword evidence="6 9" id="KW-0418">Kinase</keyword>
<evidence type="ECO:0000256" key="1">
    <source>
        <dbReference type="ARBA" id="ARBA00005790"/>
    </source>
</evidence>
<evidence type="ECO:0000256" key="4">
    <source>
        <dbReference type="ARBA" id="ARBA00022679"/>
    </source>
</evidence>
<keyword evidence="9" id="KW-0963">Cytoplasm</keyword>
<evidence type="ECO:0000259" key="10">
    <source>
        <dbReference type="PROSITE" id="PS50052"/>
    </source>
</evidence>
<dbReference type="Proteomes" id="UP000053577">
    <property type="component" value="Unassembled WGS sequence"/>
</dbReference>
<dbReference type="GO" id="GO:0004385">
    <property type="term" value="F:GMP kinase activity"/>
    <property type="evidence" value="ECO:0007669"/>
    <property type="project" value="UniProtKB-UniRule"/>
</dbReference>
<evidence type="ECO:0000256" key="6">
    <source>
        <dbReference type="ARBA" id="ARBA00022777"/>
    </source>
</evidence>
<dbReference type="CDD" id="cd00071">
    <property type="entry name" value="GMPK"/>
    <property type="match status" value="1"/>
</dbReference>
<dbReference type="SMART" id="SM00072">
    <property type="entry name" value="GuKc"/>
    <property type="match status" value="1"/>
</dbReference>
<keyword evidence="7 9" id="KW-0067">ATP-binding</keyword>
<dbReference type="PROSITE" id="PS50052">
    <property type="entry name" value="GUANYLATE_KINASE_2"/>
    <property type="match status" value="1"/>
</dbReference>
<keyword evidence="4 9" id="KW-0808">Transferase</keyword>
<keyword evidence="5 9" id="KW-0547">Nucleotide-binding</keyword>
<protein>
    <recommendedName>
        <fullName evidence="3 9">Guanylate kinase</fullName>
        <ecNumber evidence="2 9">2.7.4.8</ecNumber>
    </recommendedName>
    <alternativeName>
        <fullName evidence="8 9">GMP kinase</fullName>
    </alternativeName>
</protein>
<dbReference type="InterPro" id="IPR027417">
    <property type="entry name" value="P-loop_NTPase"/>
</dbReference>
<dbReference type="InterPro" id="IPR017665">
    <property type="entry name" value="Guanylate_kinase"/>
</dbReference>
<evidence type="ECO:0000313" key="11">
    <source>
        <dbReference type="EMBL" id="KSV16301.1"/>
    </source>
</evidence>
<proteinExistence type="inferred from homology"/>
<accession>A0A0V8LXQ9</accession>
<comment type="function">
    <text evidence="9">Essential for recycling GMP and indirectly, cGMP.</text>
</comment>
<comment type="similarity">
    <text evidence="1 9">Belongs to the guanylate kinase family.</text>
</comment>
<dbReference type="Pfam" id="PF00625">
    <property type="entry name" value="Guanylate_kin"/>
    <property type="match status" value="1"/>
</dbReference>
<gene>
    <name evidence="9 11" type="primary">gmk</name>
    <name evidence="11" type="ORF">DA01_06415</name>
</gene>
<dbReference type="InterPro" id="IPR020590">
    <property type="entry name" value="Guanylate_kinase_CS"/>
</dbReference>
<dbReference type="PATRIC" id="fig|61435.5.peg.1265"/>
<dbReference type="OrthoDB" id="9808150at2"/>
<organism evidence="11 12">
    <name type="scientific">Dehalococcoides mccartyi</name>
    <dbReference type="NCBI Taxonomy" id="61435"/>
    <lineage>
        <taxon>Bacteria</taxon>
        <taxon>Bacillati</taxon>
        <taxon>Chloroflexota</taxon>
        <taxon>Dehalococcoidia</taxon>
        <taxon>Dehalococcoidales</taxon>
        <taxon>Dehalococcoidaceae</taxon>
        <taxon>Dehalococcoides</taxon>
    </lineage>
</organism>
<dbReference type="NCBIfam" id="TIGR03263">
    <property type="entry name" value="guanyl_kin"/>
    <property type="match status" value="1"/>
</dbReference>
<dbReference type="eggNOG" id="COG0194">
    <property type="taxonomic scope" value="Bacteria"/>
</dbReference>
<evidence type="ECO:0000256" key="7">
    <source>
        <dbReference type="ARBA" id="ARBA00022840"/>
    </source>
</evidence>
<dbReference type="EC" id="2.7.4.8" evidence="2 9"/>
<dbReference type="FunFam" id="3.30.63.10:FF:000002">
    <property type="entry name" value="Guanylate kinase 1"/>
    <property type="match status" value="1"/>
</dbReference>
<dbReference type="InterPro" id="IPR008145">
    <property type="entry name" value="GK/Ca_channel_bsu"/>
</dbReference>
<evidence type="ECO:0000256" key="5">
    <source>
        <dbReference type="ARBA" id="ARBA00022741"/>
    </source>
</evidence>
<dbReference type="SUPFAM" id="SSF52540">
    <property type="entry name" value="P-loop containing nucleoside triphosphate hydrolases"/>
    <property type="match status" value="1"/>
</dbReference>
<dbReference type="NCBIfam" id="NF011325">
    <property type="entry name" value="PRK14738.1"/>
    <property type="match status" value="1"/>
</dbReference>
<comment type="caution">
    <text evidence="11">The sequence shown here is derived from an EMBL/GenBank/DDBJ whole genome shotgun (WGS) entry which is preliminary data.</text>
</comment>
<feature type="domain" description="Guanylate kinase-like" evidence="10">
    <location>
        <begin position="12"/>
        <end position="192"/>
    </location>
</feature>
<dbReference type="GO" id="GO:0005829">
    <property type="term" value="C:cytosol"/>
    <property type="evidence" value="ECO:0007669"/>
    <property type="project" value="TreeGrafter"/>
</dbReference>
<feature type="binding site" evidence="9">
    <location>
        <begin position="19"/>
        <end position="26"/>
    </location>
    <ligand>
        <name>ATP</name>
        <dbReference type="ChEBI" id="CHEBI:30616"/>
    </ligand>
</feature>